<gene>
    <name evidence="2" type="ORF">SAMN04488009_2768</name>
</gene>
<evidence type="ECO:0000313" key="3">
    <source>
        <dbReference type="Proteomes" id="UP000198337"/>
    </source>
</evidence>
<evidence type="ECO:0000313" key="2">
    <source>
        <dbReference type="EMBL" id="SNR60421.1"/>
    </source>
</evidence>
<reference evidence="2 3" key="1">
    <citation type="submission" date="2017-06" db="EMBL/GenBank/DDBJ databases">
        <authorList>
            <person name="Varghese N."/>
            <person name="Submissions S."/>
        </authorList>
    </citation>
    <scope>NUCLEOTIDE SEQUENCE [LARGE SCALE GENOMIC DNA]</scope>
    <source>
        <strain evidence="2 3">DSM 19840</strain>
    </source>
</reference>
<keyword evidence="3" id="KW-1185">Reference proteome</keyword>
<dbReference type="RefSeq" id="WP_089261181.1">
    <property type="nucleotide sequence ID" value="NZ_FZNV01000003.1"/>
</dbReference>
<organism evidence="2 3">
    <name type="scientific">Maribacter sedimenticola</name>
    <dbReference type="NCBI Taxonomy" id="228956"/>
    <lineage>
        <taxon>Bacteria</taxon>
        <taxon>Pseudomonadati</taxon>
        <taxon>Bacteroidota</taxon>
        <taxon>Flavobacteriia</taxon>
        <taxon>Flavobacteriales</taxon>
        <taxon>Flavobacteriaceae</taxon>
        <taxon>Maribacter</taxon>
    </lineage>
</organism>
<dbReference type="Pfam" id="PF11074">
    <property type="entry name" value="DUF2779"/>
    <property type="match status" value="1"/>
</dbReference>
<sequence length="489" mass="56591">MQLTKTDFIHYLQCPESFWLAKKEPEKYPKGEYSLFLQKLINEGYEVESYVGELFPNAIVLSNFANPLETKGALNKGGETFLQPSFITEKGVFARIDALEKLADGSWHLYEVKSSVRVSEKPAHNHIYDVCFQKYVLEQNGLVISRCSIIHLNGEFIRKGEIKAEDLLTITDVTEKVENAFSDIVNKIHAALQLLKISNLSYEGCSCLYKTRANHCETFDFFNPDVPQPSIYELKRLFEKKIKELVDSSNYGLVDVPEGFELTAGQQLQYNSFVQQEPIINIYSIKKTLTELEYPLHFFDYEAYGSAVPKIDGLKPFEQIPFQVSIHSMQEDGSLSHFEFLCDQLEFPKTMLKQMQAFTKMEGTFVSWHASYEIGTNNRMISWLPEHEQYLEYINTHIFDLEKVFMKDYVDYRFKGSSSIKKVLPVLVPKLSYKNLNVQDGTMAMDTWGKIAFDSVSQKEKKQIRQDLLEYCKLDTWAMVEIFKVLQKL</sequence>
<protein>
    <recommendedName>
        <fullName evidence="1">DUF2779 domain-containing protein</fullName>
    </recommendedName>
</protein>
<dbReference type="EMBL" id="FZNV01000003">
    <property type="protein sequence ID" value="SNR60421.1"/>
    <property type="molecule type" value="Genomic_DNA"/>
</dbReference>
<comment type="caution">
    <text evidence="2">The sequence shown here is derived from an EMBL/GenBank/DDBJ whole genome shotgun (WGS) entry which is preliminary data.</text>
</comment>
<dbReference type="InterPro" id="IPR021301">
    <property type="entry name" value="DUF2779"/>
</dbReference>
<feature type="domain" description="DUF2779" evidence="1">
    <location>
        <begin position="297"/>
        <end position="419"/>
    </location>
</feature>
<name>A0ABY1SJ02_9FLAO</name>
<dbReference type="InterPro" id="IPR011604">
    <property type="entry name" value="PDDEXK-like_dom_sf"/>
</dbReference>
<accession>A0ABY1SJ02</accession>
<evidence type="ECO:0000259" key="1">
    <source>
        <dbReference type="Pfam" id="PF11074"/>
    </source>
</evidence>
<proteinExistence type="predicted"/>
<dbReference type="Gene3D" id="3.90.320.10">
    <property type="match status" value="1"/>
</dbReference>
<dbReference type="Proteomes" id="UP000198337">
    <property type="component" value="Unassembled WGS sequence"/>
</dbReference>